<proteinExistence type="inferred from homology"/>
<keyword evidence="5" id="KW-0804">Transcription</keyword>
<dbReference type="InterPro" id="IPR015424">
    <property type="entry name" value="PyrdxlP-dep_Trfase"/>
</dbReference>
<dbReference type="Gene3D" id="1.10.10.10">
    <property type="entry name" value="Winged helix-like DNA-binding domain superfamily/Winged helix DNA-binding domain"/>
    <property type="match status" value="1"/>
</dbReference>
<dbReference type="PROSITE" id="PS50949">
    <property type="entry name" value="HTH_GNTR"/>
    <property type="match status" value="1"/>
</dbReference>
<dbReference type="GO" id="GO:0003677">
    <property type="term" value="F:DNA binding"/>
    <property type="evidence" value="ECO:0007669"/>
    <property type="project" value="UniProtKB-KW"/>
</dbReference>
<evidence type="ECO:0000313" key="8">
    <source>
        <dbReference type="Proteomes" id="UP000033618"/>
    </source>
</evidence>
<dbReference type="STRING" id="28092.WM40_01465"/>
<dbReference type="SUPFAM" id="SSF46785">
    <property type="entry name" value="Winged helix' DNA-binding domain"/>
    <property type="match status" value="1"/>
</dbReference>
<dbReference type="InterPro" id="IPR051446">
    <property type="entry name" value="HTH_trans_reg/aminotransferase"/>
</dbReference>
<evidence type="ECO:0000313" key="7">
    <source>
        <dbReference type="EMBL" id="KKB65434.1"/>
    </source>
</evidence>
<feature type="domain" description="HTH gntR-type" evidence="6">
    <location>
        <begin position="1"/>
        <end position="66"/>
    </location>
</feature>
<dbReference type="InterPro" id="IPR004839">
    <property type="entry name" value="Aminotransferase_I/II_large"/>
</dbReference>
<dbReference type="Pfam" id="PF00392">
    <property type="entry name" value="GntR"/>
    <property type="match status" value="1"/>
</dbReference>
<comment type="similarity">
    <text evidence="1">In the C-terminal section; belongs to the class-I pyridoxal-phosphate-dependent aminotransferase family.</text>
</comment>
<evidence type="ECO:0000256" key="4">
    <source>
        <dbReference type="ARBA" id="ARBA00023125"/>
    </source>
</evidence>
<dbReference type="Pfam" id="PF00155">
    <property type="entry name" value="Aminotran_1_2"/>
    <property type="match status" value="1"/>
</dbReference>
<dbReference type="PANTHER" id="PTHR46577">
    <property type="entry name" value="HTH-TYPE TRANSCRIPTIONAL REGULATORY PROTEIN GABR"/>
    <property type="match status" value="1"/>
</dbReference>
<keyword evidence="8" id="KW-1185">Reference proteome</keyword>
<protein>
    <submittedName>
        <fullName evidence="7">GntR family transcriptional regulator</fullName>
    </submittedName>
</protein>
<sequence>MDEVIAWVRSRVDARLLSRGERLPSLRQMAHLLQVSKATVVTAYDRMLAQDLIESRPGSGFYVLGHAPVRALHTETPELVREIDPLWVTRQSLEAAEGSLKPGCGWMPASWMPDEAIRRGLRALSRGRTQTLSEYGVPLGLPALRQQLSQRLAKNGVPAAPEQIVLTDSGSHALDLLCRYLVVPGDTVLVDDPCYFNFQALLRVHRVRVLGVPVTPDGPDLEVFTRIATQERPRLYLTNSAVQNPTGAILTPVRAHQVLNAAHAHGVTIVEDDIFADFEHRPAPRYAAFDALQRVIVLGSFSKTLSGAARCGYIVLRPDLVDALVDLKLATTFGNGGVSAALVAQLLQDGTYRRHLDSLRGRLADAIGETLRRLERAGLTPWLRPEAGMFVWARLPDGLDAAAVARRALDRDIVLAPGDVFSVGRRAPDYLRFNVSQSLHPAVFDGLRAAIDDTRRAAARGA</sequence>
<evidence type="ECO:0000256" key="5">
    <source>
        <dbReference type="ARBA" id="ARBA00023163"/>
    </source>
</evidence>
<keyword evidence="3" id="KW-0805">Transcription regulation</keyword>
<accession>A0A0F5K6D2</accession>
<dbReference type="InterPro" id="IPR015421">
    <property type="entry name" value="PyrdxlP-dep_Trfase_major"/>
</dbReference>
<dbReference type="AlphaFoldDB" id="A0A0F5K6D2"/>
<evidence type="ECO:0000259" key="6">
    <source>
        <dbReference type="PROSITE" id="PS50949"/>
    </source>
</evidence>
<dbReference type="GO" id="GO:0003700">
    <property type="term" value="F:DNA-binding transcription factor activity"/>
    <property type="evidence" value="ECO:0007669"/>
    <property type="project" value="InterPro"/>
</dbReference>
<name>A0A0F5K6D2_9BURK</name>
<dbReference type="EMBL" id="LAQU01000001">
    <property type="protein sequence ID" value="KKB65434.1"/>
    <property type="molecule type" value="Genomic_DNA"/>
</dbReference>
<dbReference type="InterPro" id="IPR036390">
    <property type="entry name" value="WH_DNA-bd_sf"/>
</dbReference>
<dbReference type="Proteomes" id="UP000033618">
    <property type="component" value="Unassembled WGS sequence"/>
</dbReference>
<comment type="caution">
    <text evidence="7">The sequence shown here is derived from an EMBL/GenBank/DDBJ whole genome shotgun (WGS) entry which is preliminary data.</text>
</comment>
<dbReference type="SUPFAM" id="SSF53383">
    <property type="entry name" value="PLP-dependent transferases"/>
    <property type="match status" value="1"/>
</dbReference>
<dbReference type="Gene3D" id="3.90.1150.10">
    <property type="entry name" value="Aspartate Aminotransferase, domain 1"/>
    <property type="match status" value="1"/>
</dbReference>
<evidence type="ECO:0000256" key="1">
    <source>
        <dbReference type="ARBA" id="ARBA00005384"/>
    </source>
</evidence>
<evidence type="ECO:0000256" key="2">
    <source>
        <dbReference type="ARBA" id="ARBA00022898"/>
    </source>
</evidence>
<gene>
    <name evidence="7" type="ORF">WM40_01465</name>
</gene>
<reference evidence="7 8" key="1">
    <citation type="submission" date="2015-03" db="EMBL/GenBank/DDBJ databases">
        <title>Draft Genome Sequence of Burkholderia andropogonis type strain ICMP2807, isolated from Sorghum bicolor.</title>
        <authorList>
            <person name="Lopes-Santos L."/>
            <person name="Castro D.B."/>
            <person name="Ottoboni L.M."/>
            <person name="Park D."/>
            <person name="Weirc B.S."/>
            <person name="Destefano S.A."/>
        </authorList>
    </citation>
    <scope>NUCLEOTIDE SEQUENCE [LARGE SCALE GENOMIC DNA]</scope>
    <source>
        <strain evidence="7 8">ICMP2807</strain>
    </source>
</reference>
<dbReference type="InterPro" id="IPR036388">
    <property type="entry name" value="WH-like_DNA-bd_sf"/>
</dbReference>
<dbReference type="PATRIC" id="fig|28092.6.peg.338"/>
<dbReference type="Gene3D" id="3.40.640.10">
    <property type="entry name" value="Type I PLP-dependent aspartate aminotransferase-like (Major domain)"/>
    <property type="match status" value="1"/>
</dbReference>
<keyword evidence="4" id="KW-0238">DNA-binding</keyword>
<evidence type="ECO:0000256" key="3">
    <source>
        <dbReference type="ARBA" id="ARBA00023015"/>
    </source>
</evidence>
<dbReference type="GO" id="GO:0030170">
    <property type="term" value="F:pyridoxal phosphate binding"/>
    <property type="evidence" value="ECO:0007669"/>
    <property type="project" value="InterPro"/>
</dbReference>
<dbReference type="CDD" id="cd07377">
    <property type="entry name" value="WHTH_GntR"/>
    <property type="match status" value="1"/>
</dbReference>
<dbReference type="CDD" id="cd00609">
    <property type="entry name" value="AAT_like"/>
    <property type="match status" value="1"/>
</dbReference>
<dbReference type="InterPro" id="IPR000524">
    <property type="entry name" value="Tscrpt_reg_HTH_GntR"/>
</dbReference>
<dbReference type="SMART" id="SM00345">
    <property type="entry name" value="HTH_GNTR"/>
    <property type="match status" value="1"/>
</dbReference>
<dbReference type="PANTHER" id="PTHR46577:SF2">
    <property type="entry name" value="TRANSCRIPTIONAL REGULATORY PROTEIN"/>
    <property type="match status" value="1"/>
</dbReference>
<organism evidence="7 8">
    <name type="scientific">Robbsia andropogonis</name>
    <dbReference type="NCBI Taxonomy" id="28092"/>
    <lineage>
        <taxon>Bacteria</taxon>
        <taxon>Pseudomonadati</taxon>
        <taxon>Pseudomonadota</taxon>
        <taxon>Betaproteobacteria</taxon>
        <taxon>Burkholderiales</taxon>
        <taxon>Burkholderiaceae</taxon>
        <taxon>Robbsia</taxon>
    </lineage>
</organism>
<dbReference type="InterPro" id="IPR015422">
    <property type="entry name" value="PyrdxlP-dep_Trfase_small"/>
</dbReference>
<keyword evidence="2" id="KW-0663">Pyridoxal phosphate</keyword>